<sequence>FFVISGYLISSIIFESLDRGAFSFSEFYARRIKRIFPALLLVLVACYGLGWLTLLDDELRQLGKHIAGGAGFVSNLVLWSEVGYFDNSVESKPLLHLWSLGVEEQFYIVWPVLLWMAWRFRFNVLALTLILAAVSFVLSVKGVKHDAIATFYSPHTRFWELLAGTLLAWFSLYRQRVVRTRLAQVLSLLGLCLLMFGFLRINKGLSFPGKWALVPVLGAVLIIAAGPDAWFNRRVLSNKLAVWFGLISFPLYLWHWPLLSFARIIEGEVPAVGVRVAAVLLAILLAWLTFRLVELPLRARWQGRSKVIVLMLLAVGCGATGYVTYTQDSVVQRKHNQALMAYQNSMQMTDRAAECFEMPYAYSKPDGWYCGLGERDAPVEYFAYGDSHALSLMPALEKFAREHNVGMKFTGTSGCPSLLGIQSLRGAPDLKNTTARR</sequence>
<feature type="non-terminal residue" evidence="4">
    <location>
        <position position="1"/>
    </location>
</feature>
<keyword evidence="4" id="KW-0808">Transferase</keyword>
<feature type="domain" description="Acyltransferase 3" evidence="2">
    <location>
        <begin position="1"/>
        <end position="290"/>
    </location>
</feature>
<evidence type="ECO:0000256" key="1">
    <source>
        <dbReference type="SAM" id="Phobius"/>
    </source>
</evidence>
<feature type="transmembrane region" description="Helical" evidence="1">
    <location>
        <begin position="35"/>
        <end position="54"/>
    </location>
</feature>
<dbReference type="GO" id="GO:0016747">
    <property type="term" value="F:acyltransferase activity, transferring groups other than amino-acyl groups"/>
    <property type="evidence" value="ECO:0007669"/>
    <property type="project" value="InterPro"/>
</dbReference>
<keyword evidence="1" id="KW-0472">Membrane</keyword>
<organism evidence="4 5">
    <name type="scientific">Pseudomonas brassicae</name>
    <dbReference type="NCBI Taxonomy" id="2708063"/>
    <lineage>
        <taxon>Bacteria</taxon>
        <taxon>Pseudomonadati</taxon>
        <taxon>Pseudomonadota</taxon>
        <taxon>Gammaproteobacteria</taxon>
        <taxon>Pseudomonadales</taxon>
        <taxon>Pseudomonadaceae</taxon>
        <taxon>Pseudomonas</taxon>
    </lineage>
</organism>
<gene>
    <name evidence="4" type="ORF">G3436_07710</name>
</gene>
<accession>A0A6B3NKB6</accession>
<reference evidence="4 5" key="1">
    <citation type="submission" date="2020-02" db="EMBL/GenBank/DDBJ databases">
        <title>Broccoli isolated Pseudomonas sp.</title>
        <authorList>
            <person name="Fujikawa T."/>
            <person name="Sawada H."/>
        </authorList>
    </citation>
    <scope>NUCLEOTIDE SEQUENCE [LARGE SCALE GENOMIC DNA]</scope>
    <source>
        <strain evidence="4 5">MAFF212427</strain>
    </source>
</reference>
<dbReference type="PANTHER" id="PTHR23028">
    <property type="entry name" value="ACETYLTRANSFERASE"/>
    <property type="match status" value="1"/>
</dbReference>
<feature type="domain" description="SGNH" evidence="3">
    <location>
        <begin position="366"/>
        <end position="424"/>
    </location>
</feature>
<feature type="transmembrane region" description="Helical" evidence="1">
    <location>
        <begin position="211"/>
        <end position="231"/>
    </location>
</feature>
<keyword evidence="1" id="KW-1133">Transmembrane helix</keyword>
<dbReference type="Pfam" id="PF01757">
    <property type="entry name" value="Acyl_transf_3"/>
    <property type="match status" value="1"/>
</dbReference>
<dbReference type="EMBL" id="JAAHBU010000093">
    <property type="protein sequence ID" value="NER63802.1"/>
    <property type="molecule type" value="Genomic_DNA"/>
</dbReference>
<keyword evidence="5" id="KW-1185">Reference proteome</keyword>
<comment type="caution">
    <text evidence="4">The sequence shown here is derived from an EMBL/GenBank/DDBJ whole genome shotgun (WGS) entry which is preliminary data.</text>
</comment>
<dbReference type="InterPro" id="IPR043968">
    <property type="entry name" value="SGNH"/>
</dbReference>
<feature type="transmembrane region" description="Helical" evidence="1">
    <location>
        <begin position="182"/>
        <end position="199"/>
    </location>
</feature>
<name>A0A6B3NKB6_9PSED</name>
<keyword evidence="4" id="KW-0012">Acyltransferase</keyword>
<evidence type="ECO:0000313" key="4">
    <source>
        <dbReference type="EMBL" id="NER63802.1"/>
    </source>
</evidence>
<evidence type="ECO:0000313" key="5">
    <source>
        <dbReference type="Proteomes" id="UP000482634"/>
    </source>
</evidence>
<dbReference type="AlphaFoldDB" id="A0A6B3NKB6"/>
<evidence type="ECO:0000259" key="2">
    <source>
        <dbReference type="Pfam" id="PF01757"/>
    </source>
</evidence>
<dbReference type="InterPro" id="IPR050879">
    <property type="entry name" value="Acyltransferase_3"/>
</dbReference>
<evidence type="ECO:0000259" key="3">
    <source>
        <dbReference type="Pfam" id="PF19040"/>
    </source>
</evidence>
<dbReference type="PANTHER" id="PTHR23028:SF53">
    <property type="entry name" value="ACYL_TRANSF_3 DOMAIN-CONTAINING PROTEIN"/>
    <property type="match status" value="1"/>
</dbReference>
<dbReference type="GO" id="GO:0016020">
    <property type="term" value="C:membrane"/>
    <property type="evidence" value="ECO:0007669"/>
    <property type="project" value="TreeGrafter"/>
</dbReference>
<dbReference type="Proteomes" id="UP000482634">
    <property type="component" value="Unassembled WGS sequence"/>
</dbReference>
<feature type="transmembrane region" description="Helical" evidence="1">
    <location>
        <begin position="305"/>
        <end position="325"/>
    </location>
</feature>
<protein>
    <submittedName>
        <fullName evidence="4">Acyltransferase</fullName>
    </submittedName>
</protein>
<keyword evidence="1" id="KW-0812">Transmembrane</keyword>
<feature type="transmembrane region" description="Helical" evidence="1">
    <location>
        <begin position="124"/>
        <end position="143"/>
    </location>
</feature>
<feature type="transmembrane region" description="Helical" evidence="1">
    <location>
        <begin position="240"/>
        <end position="259"/>
    </location>
</feature>
<dbReference type="Pfam" id="PF19040">
    <property type="entry name" value="SGNH"/>
    <property type="match status" value="1"/>
</dbReference>
<feature type="transmembrane region" description="Helical" evidence="1">
    <location>
        <begin position="271"/>
        <end position="293"/>
    </location>
</feature>
<dbReference type="RefSeq" id="WP_163943191.1">
    <property type="nucleotide sequence ID" value="NZ_JAAHBU010000093.1"/>
</dbReference>
<proteinExistence type="predicted"/>
<dbReference type="GO" id="GO:0009103">
    <property type="term" value="P:lipopolysaccharide biosynthetic process"/>
    <property type="evidence" value="ECO:0007669"/>
    <property type="project" value="TreeGrafter"/>
</dbReference>
<dbReference type="InterPro" id="IPR002656">
    <property type="entry name" value="Acyl_transf_3_dom"/>
</dbReference>